<keyword evidence="2 3" id="KW-0238">DNA-binding</keyword>
<dbReference type="PRINTS" id="PR00339">
    <property type="entry name" value="PCNACYCLIN"/>
</dbReference>
<comment type="subunit">
    <text evidence="3">Homotrimer. The subunits circularize to form a toroid; DNA passes through its center. Replication factor C (RFC) is required to load the toroid on the DNA.</text>
</comment>
<evidence type="ECO:0000313" key="6">
    <source>
        <dbReference type="Proteomes" id="UP001060368"/>
    </source>
</evidence>
<gene>
    <name evidence="3" type="primary">pcn</name>
    <name evidence="5" type="ORF">L6E24_13690</name>
</gene>
<dbReference type="GO" id="GO:0003677">
    <property type="term" value="F:DNA binding"/>
    <property type="evidence" value="ECO:0007669"/>
    <property type="project" value="UniProtKB-UniRule"/>
</dbReference>
<dbReference type="EMBL" id="CP096115">
    <property type="protein sequence ID" value="UUX92370.1"/>
    <property type="molecule type" value="Genomic_DNA"/>
</dbReference>
<dbReference type="SUPFAM" id="SSF55979">
    <property type="entry name" value="DNA clamp"/>
    <property type="match status" value="1"/>
</dbReference>
<feature type="domain" description="Proliferating cell nuclear antigen PCNA N-terminal" evidence="4">
    <location>
        <begin position="1"/>
        <end position="102"/>
    </location>
</feature>
<dbReference type="PANTHER" id="PTHR11352">
    <property type="entry name" value="PROLIFERATING CELL NUCLEAR ANTIGEN"/>
    <property type="match status" value="1"/>
</dbReference>
<dbReference type="NCBIfam" id="NF002222">
    <property type="entry name" value="PRK01115.1-5"/>
    <property type="match status" value="1"/>
</dbReference>
<sequence>MLKAEINTDVFKEAIDVIAALVTECRLHISPDGITTRAVDTANVAMISLTLSSGAFTSYDATETEIGLDINKVKNILGMMGKDEILSLEIPDDSHKMEMAFGGYKYSIALLDVNTVRKDPNPPSIDLPGKAVISGSDLNSSIKAASLVSDKIAFGINPEKPTFFMEADGDTDHINLELEQDQLESITPAEAKSLFSLDYLRDMGKVMGKSDRVEIDIGMDHPVKFGFEIAQGNGKVEFLLAPRIETD</sequence>
<keyword evidence="6" id="KW-1185">Reference proteome</keyword>
<proteinExistence type="inferred from homology"/>
<comment type="similarity">
    <text evidence="3">Belongs to the PCNA family.</text>
</comment>
<dbReference type="GO" id="GO:0030337">
    <property type="term" value="F:DNA polymerase processivity factor activity"/>
    <property type="evidence" value="ECO:0007669"/>
    <property type="project" value="UniProtKB-UniRule"/>
</dbReference>
<dbReference type="InterPro" id="IPR022648">
    <property type="entry name" value="Pr_cel_nuc_antig_N"/>
</dbReference>
<protein>
    <recommendedName>
        <fullName evidence="3">DNA polymerase sliding clamp</fullName>
    </recommendedName>
    <alternativeName>
        <fullName evidence="3">Proliferating cell nuclear antigen homolog</fullName>
        <shortName evidence="3">PCNA</shortName>
    </alternativeName>
</protein>
<accession>A0A9E7TK70</accession>
<dbReference type="InterPro" id="IPR000730">
    <property type="entry name" value="Pr_cel_nuc_antig"/>
</dbReference>
<organism evidence="5 6">
    <name type="scientific">Methanoplanus endosymbiosus</name>
    <dbReference type="NCBI Taxonomy" id="33865"/>
    <lineage>
        <taxon>Archaea</taxon>
        <taxon>Methanobacteriati</taxon>
        <taxon>Methanobacteriota</taxon>
        <taxon>Stenosarchaea group</taxon>
        <taxon>Methanomicrobia</taxon>
        <taxon>Methanomicrobiales</taxon>
        <taxon>Methanomicrobiaceae</taxon>
        <taxon>Methanoplanus</taxon>
    </lineage>
</organism>
<evidence type="ECO:0000259" key="4">
    <source>
        <dbReference type="Pfam" id="PF00705"/>
    </source>
</evidence>
<dbReference type="InterPro" id="IPR046938">
    <property type="entry name" value="DNA_clamp_sf"/>
</dbReference>
<dbReference type="GeneID" id="74308776"/>
<dbReference type="HAMAP" id="MF_00317">
    <property type="entry name" value="DNApol_clamp_arch"/>
    <property type="match status" value="1"/>
</dbReference>
<name>A0A9E7TK70_9EURY</name>
<dbReference type="GO" id="GO:0006275">
    <property type="term" value="P:regulation of DNA replication"/>
    <property type="evidence" value="ECO:0007669"/>
    <property type="project" value="UniProtKB-UniRule"/>
</dbReference>
<keyword evidence="1 3" id="KW-0235">DNA replication</keyword>
<dbReference type="Pfam" id="PF00705">
    <property type="entry name" value="PCNA_N"/>
    <property type="match status" value="1"/>
</dbReference>
<evidence type="ECO:0000256" key="3">
    <source>
        <dbReference type="HAMAP-Rule" id="MF_00317"/>
    </source>
</evidence>
<dbReference type="Gene3D" id="3.70.10.10">
    <property type="match status" value="1"/>
</dbReference>
<dbReference type="GO" id="GO:0006272">
    <property type="term" value="P:leading strand elongation"/>
    <property type="evidence" value="ECO:0007669"/>
    <property type="project" value="TreeGrafter"/>
</dbReference>
<reference evidence="5" key="1">
    <citation type="submission" date="2022-04" db="EMBL/GenBank/DDBJ databases">
        <title>Complete genome of Methanoplanus endosymbiosus DSM 3599.</title>
        <authorList>
            <person name="Chen S.-C."/>
            <person name="You Y.-T."/>
            <person name="Zhou Y.-Z."/>
            <person name="Lai M.-C."/>
        </authorList>
    </citation>
    <scope>NUCLEOTIDE SEQUENCE</scope>
    <source>
        <strain evidence="5">DSM 3599</strain>
    </source>
</reference>
<dbReference type="CDD" id="cd00577">
    <property type="entry name" value="PCNA"/>
    <property type="match status" value="1"/>
</dbReference>
<dbReference type="KEGG" id="mend:L6E24_13690"/>
<evidence type="ECO:0000256" key="1">
    <source>
        <dbReference type="ARBA" id="ARBA00022705"/>
    </source>
</evidence>
<comment type="function">
    <text evidence="3">Sliding clamp subunit that acts as a moving platform for DNA processing. Responsible for tethering the catalytic subunit of DNA polymerase and other proteins to DNA during high-speed replication.</text>
</comment>
<dbReference type="AlphaFoldDB" id="A0A9E7TK70"/>
<evidence type="ECO:0000313" key="5">
    <source>
        <dbReference type="EMBL" id="UUX92370.1"/>
    </source>
</evidence>
<dbReference type="RefSeq" id="WP_257742519.1">
    <property type="nucleotide sequence ID" value="NZ_CP096115.1"/>
</dbReference>
<dbReference type="PANTHER" id="PTHR11352:SF0">
    <property type="entry name" value="PROLIFERATING CELL NUCLEAR ANTIGEN"/>
    <property type="match status" value="1"/>
</dbReference>
<evidence type="ECO:0000256" key="2">
    <source>
        <dbReference type="ARBA" id="ARBA00023125"/>
    </source>
</evidence>
<dbReference type="Proteomes" id="UP001060368">
    <property type="component" value="Chromosome"/>
</dbReference>